<organism evidence="8 9">
    <name type="scientific">Canariomyces notabilis</name>
    <dbReference type="NCBI Taxonomy" id="2074819"/>
    <lineage>
        <taxon>Eukaryota</taxon>
        <taxon>Fungi</taxon>
        <taxon>Dikarya</taxon>
        <taxon>Ascomycota</taxon>
        <taxon>Pezizomycotina</taxon>
        <taxon>Sordariomycetes</taxon>
        <taxon>Sordariomycetidae</taxon>
        <taxon>Sordariales</taxon>
        <taxon>Chaetomiaceae</taxon>
        <taxon>Canariomyces</taxon>
    </lineage>
</organism>
<evidence type="ECO:0000256" key="1">
    <source>
        <dbReference type="ARBA" id="ARBA00004127"/>
    </source>
</evidence>
<evidence type="ECO:0000256" key="2">
    <source>
        <dbReference type="ARBA" id="ARBA00007049"/>
    </source>
</evidence>
<evidence type="ECO:0000256" key="4">
    <source>
        <dbReference type="ARBA" id="ARBA00022989"/>
    </source>
</evidence>
<dbReference type="CDD" id="cd02435">
    <property type="entry name" value="CCC1"/>
    <property type="match status" value="1"/>
</dbReference>
<protein>
    <submittedName>
        <fullName evidence="8">DUF125-domain-containing protein</fullName>
    </submittedName>
</protein>
<gene>
    <name evidence="8" type="ORF">N656DRAFT_785473</name>
</gene>
<dbReference type="Pfam" id="PF01988">
    <property type="entry name" value="VIT1"/>
    <property type="match status" value="1"/>
</dbReference>
<dbReference type="GO" id="GO:0012505">
    <property type="term" value="C:endomembrane system"/>
    <property type="evidence" value="ECO:0007669"/>
    <property type="project" value="UniProtKB-SubCell"/>
</dbReference>
<evidence type="ECO:0000256" key="5">
    <source>
        <dbReference type="ARBA" id="ARBA00023136"/>
    </source>
</evidence>
<dbReference type="RefSeq" id="XP_064664833.1">
    <property type="nucleotide sequence ID" value="XM_064816394.1"/>
</dbReference>
<evidence type="ECO:0000256" key="7">
    <source>
        <dbReference type="SAM" id="Phobius"/>
    </source>
</evidence>
<comment type="similarity">
    <text evidence="2">Belongs to the CCC1 family.</text>
</comment>
<comment type="caution">
    <text evidence="8">The sequence shown here is derived from an EMBL/GenBank/DDBJ whole genome shotgun (WGS) entry which is preliminary data.</text>
</comment>
<dbReference type="Proteomes" id="UP001302812">
    <property type="component" value="Unassembled WGS sequence"/>
</dbReference>
<evidence type="ECO:0000256" key="6">
    <source>
        <dbReference type="SAM" id="MobiDB-lite"/>
    </source>
</evidence>
<evidence type="ECO:0000313" key="8">
    <source>
        <dbReference type="EMBL" id="KAK4107263.1"/>
    </source>
</evidence>
<dbReference type="GO" id="GO:0030026">
    <property type="term" value="P:intracellular manganese ion homeostasis"/>
    <property type="evidence" value="ECO:0007669"/>
    <property type="project" value="InterPro"/>
</dbReference>
<keyword evidence="3 7" id="KW-0812">Transmembrane</keyword>
<reference evidence="8" key="1">
    <citation type="journal article" date="2023" name="Mol. Phylogenet. Evol.">
        <title>Genome-scale phylogeny and comparative genomics of the fungal order Sordariales.</title>
        <authorList>
            <person name="Hensen N."/>
            <person name="Bonometti L."/>
            <person name="Westerberg I."/>
            <person name="Brannstrom I.O."/>
            <person name="Guillou S."/>
            <person name="Cros-Aarteil S."/>
            <person name="Calhoun S."/>
            <person name="Haridas S."/>
            <person name="Kuo A."/>
            <person name="Mondo S."/>
            <person name="Pangilinan J."/>
            <person name="Riley R."/>
            <person name="LaButti K."/>
            <person name="Andreopoulos B."/>
            <person name="Lipzen A."/>
            <person name="Chen C."/>
            <person name="Yan M."/>
            <person name="Daum C."/>
            <person name="Ng V."/>
            <person name="Clum A."/>
            <person name="Steindorff A."/>
            <person name="Ohm R.A."/>
            <person name="Martin F."/>
            <person name="Silar P."/>
            <person name="Natvig D.O."/>
            <person name="Lalanne C."/>
            <person name="Gautier V."/>
            <person name="Ament-Velasquez S.L."/>
            <person name="Kruys A."/>
            <person name="Hutchinson M.I."/>
            <person name="Powell A.J."/>
            <person name="Barry K."/>
            <person name="Miller A.N."/>
            <person name="Grigoriev I.V."/>
            <person name="Debuchy R."/>
            <person name="Gladieux P."/>
            <person name="Hiltunen Thoren M."/>
            <person name="Johannesson H."/>
        </authorList>
    </citation>
    <scope>NUCLEOTIDE SEQUENCE</scope>
    <source>
        <strain evidence="8">CBS 508.74</strain>
    </source>
</reference>
<dbReference type="PANTHER" id="PTHR31851">
    <property type="entry name" value="FE(2+)/MN(2+) TRANSPORTER PCL1"/>
    <property type="match status" value="1"/>
</dbReference>
<feature type="transmembrane region" description="Helical" evidence="7">
    <location>
        <begin position="83"/>
        <end position="104"/>
    </location>
</feature>
<reference evidence="8" key="2">
    <citation type="submission" date="2023-05" db="EMBL/GenBank/DDBJ databases">
        <authorList>
            <consortium name="Lawrence Berkeley National Laboratory"/>
            <person name="Steindorff A."/>
            <person name="Hensen N."/>
            <person name="Bonometti L."/>
            <person name="Westerberg I."/>
            <person name="Brannstrom I.O."/>
            <person name="Guillou S."/>
            <person name="Cros-Aarteil S."/>
            <person name="Calhoun S."/>
            <person name="Haridas S."/>
            <person name="Kuo A."/>
            <person name="Mondo S."/>
            <person name="Pangilinan J."/>
            <person name="Riley R."/>
            <person name="Labutti K."/>
            <person name="Andreopoulos B."/>
            <person name="Lipzen A."/>
            <person name="Chen C."/>
            <person name="Yanf M."/>
            <person name="Daum C."/>
            <person name="Ng V."/>
            <person name="Clum A."/>
            <person name="Ohm R."/>
            <person name="Martin F."/>
            <person name="Silar P."/>
            <person name="Natvig D."/>
            <person name="Lalanne C."/>
            <person name="Gautier V."/>
            <person name="Ament-Velasquez S.L."/>
            <person name="Kruys A."/>
            <person name="Hutchinson M.I."/>
            <person name="Powell A.J."/>
            <person name="Barry K."/>
            <person name="Miller A.N."/>
            <person name="Grigoriev I.V."/>
            <person name="Debuchy R."/>
            <person name="Gladieux P."/>
            <person name="Thoren M.H."/>
            <person name="Johannesson H."/>
        </authorList>
    </citation>
    <scope>NUCLEOTIDE SEQUENCE</scope>
    <source>
        <strain evidence="8">CBS 508.74</strain>
    </source>
</reference>
<comment type="subcellular location">
    <subcellularLocation>
        <location evidence="1">Endomembrane system</location>
        <topology evidence="1">Multi-pass membrane protein</topology>
    </subcellularLocation>
</comment>
<evidence type="ECO:0000313" key="9">
    <source>
        <dbReference type="Proteomes" id="UP001302812"/>
    </source>
</evidence>
<dbReference type="EMBL" id="MU853377">
    <property type="protein sequence ID" value="KAK4107263.1"/>
    <property type="molecule type" value="Genomic_DNA"/>
</dbReference>
<proteinExistence type="inferred from homology"/>
<dbReference type="AlphaFoldDB" id="A0AAN6T750"/>
<keyword evidence="9" id="KW-1185">Reference proteome</keyword>
<feature type="region of interest" description="Disordered" evidence="6">
    <location>
        <begin position="1"/>
        <end position="69"/>
    </location>
</feature>
<evidence type="ECO:0000256" key="3">
    <source>
        <dbReference type="ARBA" id="ARBA00022692"/>
    </source>
</evidence>
<keyword evidence="4 7" id="KW-1133">Transmembrane helix</keyword>
<feature type="transmembrane region" description="Helical" evidence="7">
    <location>
        <begin position="270"/>
        <end position="292"/>
    </location>
</feature>
<dbReference type="GO" id="GO:0005384">
    <property type="term" value="F:manganese ion transmembrane transporter activity"/>
    <property type="evidence" value="ECO:0007669"/>
    <property type="project" value="InterPro"/>
</dbReference>
<feature type="transmembrane region" description="Helical" evidence="7">
    <location>
        <begin position="110"/>
        <end position="133"/>
    </location>
</feature>
<dbReference type="GeneID" id="89940519"/>
<feature type="transmembrane region" description="Helical" evidence="7">
    <location>
        <begin position="209"/>
        <end position="234"/>
    </location>
</feature>
<name>A0AAN6T750_9PEZI</name>
<keyword evidence="5 7" id="KW-0472">Membrane</keyword>
<accession>A0AAN6T750</accession>
<sequence>MSDGSDETPLLSRGLDSPPSSAMTRTYRSTDSSDSERQRQRQLESPTRLRPKVANRMSSSIPAPYNPHVEKHMGQYDSIMRDIIIGFSDGLTVPFALTAGLSSLGNTKLVIIGGLAELCSGMISMGLGAYLAADTERQHWEAEFARENHEVSTVPEMERSEIYDILAEYGVSKAAAEPFVNELTANRAQWVRFMMDFELRLPEPDVGRAWISAAVMGASYFVGGLIPMLPYFFLNRADQALLVSVAITVVILIVFGFLKNWVAIRTRKAGFWGAMQTLIVGALAAGTSYAIVRVLDSTGN</sequence>
<dbReference type="InterPro" id="IPR008217">
    <property type="entry name" value="Ccc1_fam"/>
</dbReference>
<feature type="transmembrane region" description="Helical" evidence="7">
    <location>
        <begin position="240"/>
        <end position="258"/>
    </location>
</feature>